<name>A0AAV7PM98_PLEWA</name>
<proteinExistence type="predicted"/>
<dbReference type="Proteomes" id="UP001066276">
    <property type="component" value="Chromosome 7"/>
</dbReference>
<dbReference type="EMBL" id="JANPWB010000011">
    <property type="protein sequence ID" value="KAJ1128969.1"/>
    <property type="molecule type" value="Genomic_DNA"/>
</dbReference>
<protein>
    <submittedName>
        <fullName evidence="1">Uncharacterized protein</fullName>
    </submittedName>
</protein>
<evidence type="ECO:0000313" key="2">
    <source>
        <dbReference type="Proteomes" id="UP001066276"/>
    </source>
</evidence>
<accession>A0AAV7PM98</accession>
<dbReference type="AlphaFoldDB" id="A0AAV7PM98"/>
<sequence length="163" mass="18442">MHTPIHSRTSALTCFIRGVIHTPIHPRTAELPCFMRGVVHTPIHPVLLRCRRLELKPKKPAVKMKCSPLLLSTSPTPSDEERSALRGSKVKRRIRLAYKTAFLPQALKMVVLHCLPEVFICEELPALALCYDKVLLRHVMLVIIALRGHEEKESTTKIVFSAL</sequence>
<gene>
    <name evidence="1" type="ORF">NDU88_007340</name>
</gene>
<comment type="caution">
    <text evidence="1">The sequence shown here is derived from an EMBL/GenBank/DDBJ whole genome shotgun (WGS) entry which is preliminary data.</text>
</comment>
<keyword evidence="2" id="KW-1185">Reference proteome</keyword>
<organism evidence="1 2">
    <name type="scientific">Pleurodeles waltl</name>
    <name type="common">Iberian ribbed newt</name>
    <dbReference type="NCBI Taxonomy" id="8319"/>
    <lineage>
        <taxon>Eukaryota</taxon>
        <taxon>Metazoa</taxon>
        <taxon>Chordata</taxon>
        <taxon>Craniata</taxon>
        <taxon>Vertebrata</taxon>
        <taxon>Euteleostomi</taxon>
        <taxon>Amphibia</taxon>
        <taxon>Batrachia</taxon>
        <taxon>Caudata</taxon>
        <taxon>Salamandroidea</taxon>
        <taxon>Salamandridae</taxon>
        <taxon>Pleurodelinae</taxon>
        <taxon>Pleurodeles</taxon>
    </lineage>
</organism>
<reference evidence="1" key="1">
    <citation type="journal article" date="2022" name="bioRxiv">
        <title>Sequencing and chromosome-scale assembly of the giantPleurodeles waltlgenome.</title>
        <authorList>
            <person name="Brown T."/>
            <person name="Elewa A."/>
            <person name="Iarovenko S."/>
            <person name="Subramanian E."/>
            <person name="Araus A.J."/>
            <person name="Petzold A."/>
            <person name="Susuki M."/>
            <person name="Suzuki K.-i.T."/>
            <person name="Hayashi T."/>
            <person name="Toyoda A."/>
            <person name="Oliveira C."/>
            <person name="Osipova E."/>
            <person name="Leigh N.D."/>
            <person name="Simon A."/>
            <person name="Yun M.H."/>
        </authorList>
    </citation>
    <scope>NUCLEOTIDE SEQUENCE</scope>
    <source>
        <strain evidence="1">20211129_DDA</strain>
        <tissue evidence="1">Liver</tissue>
    </source>
</reference>
<evidence type="ECO:0000313" key="1">
    <source>
        <dbReference type="EMBL" id="KAJ1128969.1"/>
    </source>
</evidence>